<dbReference type="EC" id="1.1.1.269" evidence="4"/>
<accession>A0A517NX11</accession>
<reference evidence="4 5" key="1">
    <citation type="submission" date="2019-02" db="EMBL/GenBank/DDBJ databases">
        <title>Deep-cultivation of Planctomycetes and their phenomic and genomic characterization uncovers novel biology.</title>
        <authorList>
            <person name="Wiegand S."/>
            <person name="Jogler M."/>
            <person name="Boedeker C."/>
            <person name="Pinto D."/>
            <person name="Vollmers J."/>
            <person name="Rivas-Marin E."/>
            <person name="Kohn T."/>
            <person name="Peeters S.H."/>
            <person name="Heuer A."/>
            <person name="Rast P."/>
            <person name="Oberbeckmann S."/>
            <person name="Bunk B."/>
            <person name="Jeske O."/>
            <person name="Meyerdierks A."/>
            <person name="Storesund J.E."/>
            <person name="Kallscheuer N."/>
            <person name="Luecker S."/>
            <person name="Lage O.M."/>
            <person name="Pohl T."/>
            <person name="Merkel B.J."/>
            <person name="Hornburger P."/>
            <person name="Mueller R.-W."/>
            <person name="Bruemmer F."/>
            <person name="Labrenz M."/>
            <person name="Spormann A.M."/>
            <person name="Op den Camp H."/>
            <person name="Overmann J."/>
            <person name="Amann R."/>
            <person name="Jetten M.S.M."/>
            <person name="Mascher T."/>
            <person name="Medema M.H."/>
            <person name="Devos D.P."/>
            <person name="Kaster A.-K."/>
            <person name="Ovreas L."/>
            <person name="Rohde M."/>
            <person name="Galperin M.Y."/>
            <person name="Jogler C."/>
        </authorList>
    </citation>
    <scope>NUCLEOTIDE SEQUENCE [LARGE SCALE GENOMIC DNA]</scope>
    <source>
        <strain evidence="4 5">K23_9</strain>
    </source>
</reference>
<dbReference type="InterPro" id="IPR002347">
    <property type="entry name" value="SDR_fam"/>
</dbReference>
<dbReference type="EMBL" id="CP036526">
    <property type="protein sequence ID" value="QDT11638.1"/>
    <property type="molecule type" value="Genomic_DNA"/>
</dbReference>
<dbReference type="SUPFAM" id="SSF51735">
    <property type="entry name" value="NAD(P)-binding Rossmann-fold domains"/>
    <property type="match status" value="1"/>
</dbReference>
<feature type="region of interest" description="Disordered" evidence="3">
    <location>
        <begin position="1"/>
        <end position="21"/>
    </location>
</feature>
<dbReference type="PANTHER" id="PTHR43477">
    <property type="entry name" value="DIHYDROANTICAPSIN 7-DEHYDROGENASE"/>
    <property type="match status" value="1"/>
</dbReference>
<sequence length="258" mass="27179">MKWGTIVPTAQRSPFPRQPTRQTTVNDLNYVVVGGSKGIGLGIVQRLLDSGNHVTVLSRAKGDALDSHSDVTHHSVDVETDEITAAMLPDQIAGIAYCPGTLNLKSFRATKPETFRSDFEINVVGCVKVIQAALPALKVSGHASIVTFSTVAVTQGMMSHASIAASKGAIEGLSRSLAAELAPKIRVNCIAPALTDTPLASRFFSSEEKVAAMADKYALKRTGTVDDIADAAAFLLSQKSSWITGQVIGVDGGMSSLR</sequence>
<dbReference type="PRINTS" id="PR00081">
    <property type="entry name" value="GDHRDH"/>
</dbReference>
<keyword evidence="2 4" id="KW-0560">Oxidoreductase</keyword>
<evidence type="ECO:0000313" key="4">
    <source>
        <dbReference type="EMBL" id="QDT11638.1"/>
    </source>
</evidence>
<keyword evidence="5" id="KW-1185">Reference proteome</keyword>
<evidence type="ECO:0000256" key="1">
    <source>
        <dbReference type="ARBA" id="ARBA00006484"/>
    </source>
</evidence>
<proteinExistence type="inferred from homology"/>
<dbReference type="AlphaFoldDB" id="A0A517NX11"/>
<evidence type="ECO:0000313" key="5">
    <source>
        <dbReference type="Proteomes" id="UP000319817"/>
    </source>
</evidence>
<organism evidence="4 5">
    <name type="scientific">Stieleria marina</name>
    <dbReference type="NCBI Taxonomy" id="1930275"/>
    <lineage>
        <taxon>Bacteria</taxon>
        <taxon>Pseudomonadati</taxon>
        <taxon>Planctomycetota</taxon>
        <taxon>Planctomycetia</taxon>
        <taxon>Pirellulales</taxon>
        <taxon>Pirellulaceae</taxon>
        <taxon>Stieleria</taxon>
    </lineage>
</organism>
<protein>
    <submittedName>
        <fullName evidence="4">2-(S)-hydroxypropyl-CoM dehydrogenase</fullName>
        <ecNumber evidence="4">1.1.1.269</ecNumber>
    </submittedName>
</protein>
<dbReference type="InterPro" id="IPR036291">
    <property type="entry name" value="NAD(P)-bd_dom_sf"/>
</dbReference>
<gene>
    <name evidence="4" type="primary">xecE</name>
    <name evidence="4" type="ORF">K239x_36380</name>
</gene>
<evidence type="ECO:0000256" key="3">
    <source>
        <dbReference type="SAM" id="MobiDB-lite"/>
    </source>
</evidence>
<name>A0A517NX11_9BACT</name>
<dbReference type="Proteomes" id="UP000319817">
    <property type="component" value="Chromosome"/>
</dbReference>
<evidence type="ECO:0000256" key="2">
    <source>
        <dbReference type="ARBA" id="ARBA00023002"/>
    </source>
</evidence>
<dbReference type="Pfam" id="PF13561">
    <property type="entry name" value="adh_short_C2"/>
    <property type="match status" value="1"/>
</dbReference>
<dbReference type="InterPro" id="IPR051122">
    <property type="entry name" value="SDR_DHRS6-like"/>
</dbReference>
<dbReference type="PANTHER" id="PTHR43477:SF1">
    <property type="entry name" value="DIHYDROANTICAPSIN 7-DEHYDROGENASE"/>
    <property type="match status" value="1"/>
</dbReference>
<dbReference type="Gene3D" id="3.40.50.720">
    <property type="entry name" value="NAD(P)-binding Rossmann-like Domain"/>
    <property type="match status" value="1"/>
</dbReference>
<dbReference type="CDD" id="cd05233">
    <property type="entry name" value="SDR_c"/>
    <property type="match status" value="1"/>
</dbReference>
<dbReference type="OrthoDB" id="9803333at2"/>
<comment type="similarity">
    <text evidence="1">Belongs to the short-chain dehydrogenases/reductases (SDR) family.</text>
</comment>
<dbReference type="GO" id="GO:0050575">
    <property type="term" value="F:2-(S)-hydroxypropyl-CoM dehydrogenase activity"/>
    <property type="evidence" value="ECO:0007669"/>
    <property type="project" value="UniProtKB-EC"/>
</dbReference>